<evidence type="ECO:0000256" key="1">
    <source>
        <dbReference type="SAM" id="MobiDB-lite"/>
    </source>
</evidence>
<proteinExistence type="predicted"/>
<dbReference type="Proteomes" id="UP001230654">
    <property type="component" value="Unassembled WGS sequence"/>
</dbReference>
<evidence type="ECO:0000313" key="2">
    <source>
        <dbReference type="EMBL" id="MDQ0582178.1"/>
    </source>
</evidence>
<feature type="compositionally biased region" description="Basic and acidic residues" evidence="1">
    <location>
        <begin position="9"/>
        <end position="18"/>
    </location>
</feature>
<name>A0ABU0NTY6_STRRH</name>
<reference evidence="2 3" key="1">
    <citation type="submission" date="2023-07" db="EMBL/GenBank/DDBJ databases">
        <title>Comparative genomics of wheat-associated soil bacteria to identify genetic determinants of phenazine resistance.</title>
        <authorList>
            <person name="Mouncey N."/>
        </authorList>
    </citation>
    <scope>NUCLEOTIDE SEQUENCE [LARGE SCALE GENOMIC DNA]</scope>
    <source>
        <strain evidence="2 3">B2I6</strain>
    </source>
</reference>
<gene>
    <name evidence="2" type="ORF">QF030_004356</name>
</gene>
<comment type="caution">
    <text evidence="2">The sequence shown here is derived from an EMBL/GenBank/DDBJ whole genome shotgun (WGS) entry which is preliminary data.</text>
</comment>
<accession>A0ABU0NTY6</accession>
<evidence type="ECO:0000313" key="3">
    <source>
        <dbReference type="Proteomes" id="UP001230654"/>
    </source>
</evidence>
<keyword evidence="3" id="KW-1185">Reference proteome</keyword>
<protein>
    <submittedName>
        <fullName evidence="2">Uncharacterized protein</fullName>
    </submittedName>
</protein>
<sequence length="49" mass="5492">MTAGEEPDEGSRPAERQRRGFGSRIKSALKPAVVVAQLVYYALCVWREL</sequence>
<feature type="region of interest" description="Disordered" evidence="1">
    <location>
        <begin position="1"/>
        <end position="20"/>
    </location>
</feature>
<organism evidence="2 3">
    <name type="scientific">Streptomyces rishiriensis</name>
    <dbReference type="NCBI Taxonomy" id="68264"/>
    <lineage>
        <taxon>Bacteria</taxon>
        <taxon>Bacillati</taxon>
        <taxon>Actinomycetota</taxon>
        <taxon>Actinomycetes</taxon>
        <taxon>Kitasatosporales</taxon>
        <taxon>Streptomycetaceae</taxon>
        <taxon>Streptomyces</taxon>
    </lineage>
</organism>
<dbReference type="EMBL" id="JAUSWV010000002">
    <property type="protein sequence ID" value="MDQ0582178.1"/>
    <property type="molecule type" value="Genomic_DNA"/>
</dbReference>